<dbReference type="AlphaFoldDB" id="A0A640TKR0"/>
<comment type="caution">
    <text evidence="2">The sequence shown here is derived from an EMBL/GenBank/DDBJ whole genome shotgun (WGS) entry which is preliminary data.</text>
</comment>
<evidence type="ECO:0000313" key="3">
    <source>
        <dbReference type="Proteomes" id="UP000429552"/>
    </source>
</evidence>
<dbReference type="Proteomes" id="UP000429552">
    <property type="component" value="Unassembled WGS sequence"/>
</dbReference>
<proteinExistence type="predicted"/>
<gene>
    <name evidence="2" type="ORF">Sliba_34040</name>
</gene>
<reference evidence="2 3" key="1">
    <citation type="submission" date="2019-12" db="EMBL/GenBank/DDBJ databases">
        <title>Whole genome shotgun sequence of Streptomyces libani subsp. libani NBRC 13452.</title>
        <authorList>
            <person name="Ichikawa N."/>
            <person name="Kimura A."/>
            <person name="Kitahashi Y."/>
            <person name="Komaki H."/>
            <person name="Tamura T."/>
        </authorList>
    </citation>
    <scope>NUCLEOTIDE SEQUENCE [LARGE SCALE GENOMIC DNA]</scope>
    <source>
        <strain evidence="2 3">NBRC 13452</strain>
    </source>
</reference>
<evidence type="ECO:0000256" key="1">
    <source>
        <dbReference type="SAM" id="MobiDB-lite"/>
    </source>
</evidence>
<feature type="compositionally biased region" description="Low complexity" evidence="1">
    <location>
        <begin position="109"/>
        <end position="125"/>
    </location>
</feature>
<evidence type="ECO:0000313" key="2">
    <source>
        <dbReference type="EMBL" id="GFE22951.1"/>
    </source>
</evidence>
<sequence>MNAGQQHLLDTYRAAQRGEAAPPAPGTHTVRTAREIQQWYRFRAVVTAPADRLPSRLRRAVHSAAACLLRRGTTERVDGAAEGVDGVVRSGVGRGQISEAGRAPASGVGRAPTPGPGRAPASGAM</sequence>
<name>A0A640TKR0_STRNI</name>
<accession>A0A640TKR0</accession>
<organism evidence="2 3">
    <name type="scientific">Streptomyces nigrescens</name>
    <dbReference type="NCBI Taxonomy" id="1920"/>
    <lineage>
        <taxon>Bacteria</taxon>
        <taxon>Bacillati</taxon>
        <taxon>Actinomycetota</taxon>
        <taxon>Actinomycetes</taxon>
        <taxon>Kitasatosporales</taxon>
        <taxon>Streptomycetaceae</taxon>
        <taxon>Streptomyces</taxon>
    </lineage>
</organism>
<protein>
    <submittedName>
        <fullName evidence="2">Uncharacterized protein</fullName>
    </submittedName>
</protein>
<dbReference type="EMBL" id="BLIP01000001">
    <property type="protein sequence ID" value="GFE22951.1"/>
    <property type="molecule type" value="Genomic_DNA"/>
</dbReference>
<feature type="region of interest" description="Disordered" evidence="1">
    <location>
        <begin position="90"/>
        <end position="125"/>
    </location>
</feature>